<reference evidence="4 5" key="1">
    <citation type="submission" date="2017-08" db="EMBL/GenBank/DDBJ databases">
        <title>WGS of Clinical strains of the CDC Group NO-1 linked to zoonotic infections in humans.</title>
        <authorList>
            <person name="Bernier A.-M."/>
            <person name="Bernard K."/>
        </authorList>
    </citation>
    <scope>NUCLEOTIDE SEQUENCE [LARGE SCALE GENOMIC DNA]</scope>
    <source>
        <strain evidence="4 5">NML79-0751</strain>
    </source>
</reference>
<feature type="repeat" description="WD" evidence="1">
    <location>
        <begin position="845"/>
        <end position="886"/>
    </location>
</feature>
<dbReference type="SMART" id="SM00320">
    <property type="entry name" value="WD40"/>
    <property type="match status" value="7"/>
</dbReference>
<dbReference type="Gene3D" id="3.40.50.1460">
    <property type="match status" value="1"/>
</dbReference>
<dbReference type="InterPro" id="IPR029030">
    <property type="entry name" value="Caspase-like_dom_sf"/>
</dbReference>
<dbReference type="EMBL" id="NSJD01000004">
    <property type="protein sequence ID" value="PAT40624.1"/>
    <property type="molecule type" value="Genomic_DNA"/>
</dbReference>
<dbReference type="PROSITE" id="PS50082">
    <property type="entry name" value="WD_REPEATS_2"/>
    <property type="match status" value="7"/>
</dbReference>
<feature type="repeat" description="WD" evidence="1">
    <location>
        <begin position="929"/>
        <end position="970"/>
    </location>
</feature>
<dbReference type="InterPro" id="IPR036322">
    <property type="entry name" value="WD40_repeat_dom_sf"/>
</dbReference>
<feature type="repeat" description="WD" evidence="1">
    <location>
        <begin position="803"/>
        <end position="844"/>
    </location>
</feature>
<dbReference type="InterPro" id="IPR011600">
    <property type="entry name" value="Pept_C14_caspase"/>
</dbReference>
<dbReference type="Pfam" id="PF00400">
    <property type="entry name" value="WD40"/>
    <property type="match status" value="7"/>
</dbReference>
<dbReference type="RefSeq" id="WP_095556530.1">
    <property type="nucleotide sequence ID" value="NZ_NSJD01000004.1"/>
</dbReference>
<dbReference type="SUPFAM" id="SSF50978">
    <property type="entry name" value="WD40 repeat-like"/>
    <property type="match status" value="1"/>
</dbReference>
<evidence type="ECO:0000313" key="5">
    <source>
        <dbReference type="Proteomes" id="UP000218644"/>
    </source>
</evidence>
<dbReference type="PANTHER" id="PTHR19879:SF9">
    <property type="entry name" value="TRANSCRIPTION INITIATION FACTOR TFIID SUBUNIT 5"/>
    <property type="match status" value="1"/>
</dbReference>
<comment type="caution">
    <text evidence="4">The sequence shown here is derived from an EMBL/GenBank/DDBJ whole genome shotgun (WGS) entry which is preliminary data.</text>
</comment>
<dbReference type="GO" id="GO:0004197">
    <property type="term" value="F:cysteine-type endopeptidase activity"/>
    <property type="evidence" value="ECO:0007669"/>
    <property type="project" value="InterPro"/>
</dbReference>
<evidence type="ECO:0000256" key="1">
    <source>
        <dbReference type="PROSITE-ProRule" id="PRU00221"/>
    </source>
</evidence>
<gene>
    <name evidence="4" type="ORF">CK623_04405</name>
</gene>
<evidence type="ECO:0000256" key="2">
    <source>
        <dbReference type="SAM" id="MobiDB-lite"/>
    </source>
</evidence>
<dbReference type="InterPro" id="IPR015943">
    <property type="entry name" value="WD40/YVTN_repeat-like_dom_sf"/>
</dbReference>
<feature type="region of interest" description="Disordered" evidence="2">
    <location>
        <begin position="612"/>
        <end position="634"/>
    </location>
</feature>
<dbReference type="CDD" id="cd00200">
    <property type="entry name" value="WD40"/>
    <property type="match status" value="1"/>
</dbReference>
<keyword evidence="1" id="KW-0853">WD repeat</keyword>
<feature type="region of interest" description="Disordered" evidence="2">
    <location>
        <begin position="430"/>
        <end position="461"/>
    </location>
</feature>
<evidence type="ECO:0000313" key="4">
    <source>
        <dbReference type="EMBL" id="PAT40624.1"/>
    </source>
</evidence>
<dbReference type="Pfam" id="PF00656">
    <property type="entry name" value="Peptidase_C14"/>
    <property type="match status" value="1"/>
</dbReference>
<proteinExistence type="predicted"/>
<dbReference type="Gene3D" id="2.130.10.10">
    <property type="entry name" value="YVTN repeat-like/Quinoprotein amine dehydrogenase"/>
    <property type="match status" value="3"/>
</dbReference>
<feature type="repeat" description="WD" evidence="1">
    <location>
        <begin position="971"/>
        <end position="1012"/>
    </location>
</feature>
<dbReference type="PANTHER" id="PTHR19879">
    <property type="entry name" value="TRANSCRIPTION INITIATION FACTOR TFIID"/>
    <property type="match status" value="1"/>
</dbReference>
<sequence length="1098" mass="119774">MNNRKFALVVAVDDYQYLNKLHCAVADGERMAHRLEESGFEVKRLLGQAVTSDGVAKYLRTLGQGQLRPGDVFVFYFAGHGVVHELGQGWRDQWFLLEEARPEFLRPPYQGGFARLTFRELAILTRDHGWSGVHALHIWDCCLAPLEKGSTRDPVLVPCDAPPQSRNWAAPQLLDLASLGLDEQAGSGARHTVLASCQHGQLAEELKYSDKEYRSNFMTALLDLCQQARQRRQPLHIDADFVHALGQAMRDNAVHYKATQRDQRPFWLGPAFTLFQAPDQASATGQQQALCQRFEQQLAAGNLDAPWSDCCQATLIQLQQLGADGATLQALQAALQHARDQRDDEILIETARSSQSRQAYQDYLNRTKLHRHTAEAYAFLKSLERREAAEQRAWNWALEQNTIDGYQYYLNEYPDGASVQLARKKLQELQQGQEQERQQQQASQRDACRQQEAEQSPAPLTAWGRCLQEAETAPLRQLAQQRLAEWQARDRQAWQQARAQRGSLPCQEYLDDWPDGQFREQARERLLELQARRPPPAPAPAEGADAAAQPAPPPARKAEPASNPPPTAAGAHGTAAPAKRPRGKTKAMTLGLGGGLLSIPLALGVLHMTGERGAPAATPPPPAKAPAVSAPAPQAPADPAALLAQARAAQQRGELPAAVGAYLDWLQWSAQAGNRASDSDLRAASEAVTTLLTQDLRGASAVDWPSQLDKYQGFPSDYWRGVWAYCGPRPDLASARRHFDAQKKAAAGEADAALYAKLTDALLARLNQQQPCGQARKVASPAAPAGQAAGAQGFARWQELRAFQGHESHIRSVAFSPDGQLALSGGWDKTLRLWRADTGQALRVFEGHESSVRSVAFSPDGRLALSGSGDGTLRLWRVASGETLRVLKGHAGAVYAVAFSPDGQFALSGGDDNTLRLWRVASGEALRVFEGHENTVWSVAFSPDGRQALSGSADGSLRLWRVDTGETLRILQGHKGAVQSVDFSPDGQLALSGGADNTLRLWRVASGETLRVFQGHESAVLSVAFSPDGQFALSGSTDKTLRLWRVDTGEAIRTFTGDTSADADPLKGVWSVAFSPDGRYALSGSVDNTLRLWGAPSR</sequence>
<feature type="domain" description="Peptidase C14 caspase" evidence="3">
    <location>
        <begin position="4"/>
        <end position="238"/>
    </location>
</feature>
<protein>
    <recommendedName>
        <fullName evidence="3">Peptidase C14 caspase domain-containing protein</fullName>
    </recommendedName>
</protein>
<feature type="repeat" description="WD" evidence="1">
    <location>
        <begin position="1069"/>
        <end position="1098"/>
    </location>
</feature>
<dbReference type="InterPro" id="IPR001680">
    <property type="entry name" value="WD40_rpt"/>
</dbReference>
<feature type="region of interest" description="Disordered" evidence="2">
    <location>
        <begin position="533"/>
        <end position="589"/>
    </location>
</feature>
<feature type="compositionally biased region" description="Low complexity" evidence="2">
    <location>
        <begin position="625"/>
        <end position="634"/>
    </location>
</feature>
<dbReference type="Proteomes" id="UP000218644">
    <property type="component" value="Unassembled WGS sequence"/>
</dbReference>
<dbReference type="SUPFAM" id="SSF52129">
    <property type="entry name" value="Caspase-like"/>
    <property type="match status" value="1"/>
</dbReference>
<organism evidence="4 5">
    <name type="scientific">Vandammella animalimorsus</name>
    <dbReference type="NCBI Taxonomy" id="2029117"/>
    <lineage>
        <taxon>Bacteria</taxon>
        <taxon>Pseudomonadati</taxon>
        <taxon>Pseudomonadota</taxon>
        <taxon>Betaproteobacteria</taxon>
        <taxon>Burkholderiales</taxon>
        <taxon>Comamonadaceae</taxon>
        <taxon>Vandammella</taxon>
    </lineage>
</organism>
<feature type="repeat" description="WD" evidence="1">
    <location>
        <begin position="1013"/>
        <end position="1054"/>
    </location>
</feature>
<accession>A0A2A2ASF4</accession>
<feature type="compositionally biased region" description="Low complexity" evidence="2">
    <location>
        <begin position="540"/>
        <end position="549"/>
    </location>
</feature>
<dbReference type="AlphaFoldDB" id="A0A2A2ASF4"/>
<name>A0A2A2ASF4_9BURK</name>
<feature type="repeat" description="WD" evidence="1">
    <location>
        <begin position="887"/>
        <end position="928"/>
    </location>
</feature>
<feature type="compositionally biased region" description="Low complexity" evidence="2">
    <location>
        <begin position="568"/>
        <end position="578"/>
    </location>
</feature>
<feature type="compositionally biased region" description="Low complexity" evidence="2">
    <location>
        <begin position="430"/>
        <end position="445"/>
    </location>
</feature>
<dbReference type="GO" id="GO:0006508">
    <property type="term" value="P:proteolysis"/>
    <property type="evidence" value="ECO:0007669"/>
    <property type="project" value="InterPro"/>
</dbReference>
<dbReference type="PROSITE" id="PS50294">
    <property type="entry name" value="WD_REPEATS_REGION"/>
    <property type="match status" value="7"/>
</dbReference>
<evidence type="ECO:0000259" key="3">
    <source>
        <dbReference type="Pfam" id="PF00656"/>
    </source>
</evidence>